<dbReference type="AlphaFoldDB" id="A0A914AN21"/>
<comment type="similarity">
    <text evidence="1">Belongs to the H-rev107 family.</text>
</comment>
<dbReference type="GO" id="GO:0008970">
    <property type="term" value="F:phospholipase A1 activity"/>
    <property type="evidence" value="ECO:0007669"/>
    <property type="project" value="TreeGrafter"/>
</dbReference>
<evidence type="ECO:0000256" key="4">
    <source>
        <dbReference type="ARBA" id="ARBA00023098"/>
    </source>
</evidence>
<sequence length="410" mass="46625">MGGSAGSRLTSHDDLLRVNNNFGVVSDWFESHTISKCEDTLCVGDRIEFLSGTLPGTHWGIYIGEWDSIPCNVVHLIPGNERGAACSNIKSYLGVSLPASGDALVVNSISKFITFHGDKVRINNLKDKECPPLGTGCIRKEVTDQLKELHKRSLREEVHVCRDSFTYCEDFVNYCRYHIRQPGGGIKQAVNFDPSDENEETGSTSTSSGDSRINKFHRFASEKYRTAVKTLRRAHEGSVNYFRYRFWCINYRLVSDWCNDPRSLPPFTVGDRLEFSRTGPYAHWGIYVGKWGEYHDQVVHFAPANGNGSMFFTKKSCCSESSAEDKPVIRVQSISEILLKRVRINNSRDNQWRPLLRTGILDAIQYHMKRQSDGHTPVYGLCSNNCEHFVNRCRYGEHHSDQIARLTPWI</sequence>
<dbReference type="PANTHER" id="PTHR13943">
    <property type="entry name" value="HRAS-LIKE SUPPRESSOR - RELATED"/>
    <property type="match status" value="1"/>
</dbReference>
<dbReference type="EnsemblMetazoa" id="XM_038209075.1">
    <property type="protein sequence ID" value="XP_038065003.1"/>
    <property type="gene ID" value="LOC119735377"/>
</dbReference>
<evidence type="ECO:0000259" key="6">
    <source>
        <dbReference type="PROSITE" id="PS51934"/>
    </source>
</evidence>
<evidence type="ECO:0000256" key="3">
    <source>
        <dbReference type="ARBA" id="ARBA00022801"/>
    </source>
</evidence>
<dbReference type="InterPro" id="IPR007053">
    <property type="entry name" value="LRAT_dom"/>
</dbReference>
<feature type="compositionally biased region" description="Low complexity" evidence="5">
    <location>
        <begin position="201"/>
        <end position="211"/>
    </location>
</feature>
<dbReference type="GO" id="GO:0004623">
    <property type="term" value="F:phospholipase A2 activity"/>
    <property type="evidence" value="ECO:0007669"/>
    <property type="project" value="TreeGrafter"/>
</dbReference>
<feature type="domain" description="LRAT" evidence="6">
    <location>
        <begin position="273"/>
        <end position="402"/>
    </location>
</feature>
<dbReference type="Gene3D" id="3.90.1720.10">
    <property type="entry name" value="endopeptidase domain like (from Nostoc punctiforme)"/>
    <property type="match status" value="2"/>
</dbReference>
<dbReference type="PANTHER" id="PTHR13943:SF77">
    <property type="entry name" value="LRAT DOMAIN-CONTAINING PROTEIN"/>
    <property type="match status" value="1"/>
</dbReference>
<evidence type="ECO:0000256" key="5">
    <source>
        <dbReference type="SAM" id="MobiDB-lite"/>
    </source>
</evidence>
<dbReference type="InterPro" id="IPR051496">
    <property type="entry name" value="H-rev107_PLA/AT"/>
</dbReference>
<accession>A0A914AN21</accession>
<dbReference type="Pfam" id="PF04970">
    <property type="entry name" value="LRAT"/>
    <property type="match status" value="2"/>
</dbReference>
<feature type="region of interest" description="Disordered" evidence="5">
    <location>
        <begin position="188"/>
        <end position="212"/>
    </location>
</feature>
<dbReference type="OrthoDB" id="421951at2759"/>
<protein>
    <recommendedName>
        <fullName evidence="6">LRAT domain-containing protein</fullName>
    </recommendedName>
</protein>
<evidence type="ECO:0000256" key="2">
    <source>
        <dbReference type="ARBA" id="ARBA00022679"/>
    </source>
</evidence>
<dbReference type="GO" id="GO:0016410">
    <property type="term" value="F:N-acyltransferase activity"/>
    <property type="evidence" value="ECO:0007669"/>
    <property type="project" value="TreeGrafter"/>
</dbReference>
<dbReference type="GO" id="GO:0005737">
    <property type="term" value="C:cytoplasm"/>
    <property type="evidence" value="ECO:0007669"/>
    <property type="project" value="TreeGrafter"/>
</dbReference>
<keyword evidence="2" id="KW-0808">Transferase</keyword>
<evidence type="ECO:0000313" key="8">
    <source>
        <dbReference type="Proteomes" id="UP000887568"/>
    </source>
</evidence>
<dbReference type="Proteomes" id="UP000887568">
    <property type="component" value="Unplaced"/>
</dbReference>
<keyword evidence="4" id="KW-0443">Lipid metabolism</keyword>
<organism evidence="7 8">
    <name type="scientific">Patiria miniata</name>
    <name type="common">Bat star</name>
    <name type="synonym">Asterina miniata</name>
    <dbReference type="NCBI Taxonomy" id="46514"/>
    <lineage>
        <taxon>Eukaryota</taxon>
        <taxon>Metazoa</taxon>
        <taxon>Echinodermata</taxon>
        <taxon>Eleutherozoa</taxon>
        <taxon>Asterozoa</taxon>
        <taxon>Asteroidea</taxon>
        <taxon>Valvatacea</taxon>
        <taxon>Valvatida</taxon>
        <taxon>Asterinidae</taxon>
        <taxon>Patiria</taxon>
    </lineage>
</organism>
<dbReference type="PROSITE" id="PS51934">
    <property type="entry name" value="LRAT"/>
    <property type="match status" value="1"/>
</dbReference>
<reference evidence="7" key="1">
    <citation type="submission" date="2022-11" db="UniProtKB">
        <authorList>
            <consortium name="EnsemblMetazoa"/>
        </authorList>
    </citation>
    <scope>IDENTIFICATION</scope>
</reference>
<proteinExistence type="inferred from homology"/>
<keyword evidence="3" id="KW-0378">Hydrolase</keyword>
<dbReference type="RefSeq" id="XP_038065003.1">
    <property type="nucleotide sequence ID" value="XM_038209075.1"/>
</dbReference>
<name>A0A914AN21_PATMI</name>
<dbReference type="GeneID" id="119735377"/>
<keyword evidence="8" id="KW-1185">Reference proteome</keyword>
<dbReference type="GO" id="GO:0070292">
    <property type="term" value="P:N-acylphosphatidylethanolamine metabolic process"/>
    <property type="evidence" value="ECO:0007669"/>
    <property type="project" value="TreeGrafter"/>
</dbReference>
<evidence type="ECO:0000313" key="7">
    <source>
        <dbReference type="EnsemblMetazoa" id="XP_038065003.1"/>
    </source>
</evidence>
<evidence type="ECO:0000256" key="1">
    <source>
        <dbReference type="ARBA" id="ARBA00007824"/>
    </source>
</evidence>